<proteinExistence type="predicted"/>
<keyword evidence="5" id="KW-1185">Reference proteome</keyword>
<dbReference type="PANTHER" id="PTHR35936:SF19">
    <property type="entry name" value="AMINO-ACID-BINDING PROTEIN YXEM-RELATED"/>
    <property type="match status" value="1"/>
</dbReference>
<name>A0A3P5Y3A2_STRCB</name>
<feature type="chain" id="PRO_5018022727" evidence="2">
    <location>
        <begin position="30"/>
        <end position="275"/>
    </location>
</feature>
<gene>
    <name evidence="4" type="primary">yxeM</name>
    <name evidence="4" type="ORF">FMV2238Y02_01480</name>
</gene>
<dbReference type="Proteomes" id="UP000280759">
    <property type="component" value="Unassembled WGS sequence"/>
</dbReference>
<dbReference type="InterPro" id="IPR001638">
    <property type="entry name" value="Solute-binding_3/MltF_N"/>
</dbReference>
<feature type="signal peptide" evidence="2">
    <location>
        <begin position="1"/>
        <end position="29"/>
    </location>
</feature>
<dbReference type="AlphaFoldDB" id="A0A3P5Y3A2"/>
<evidence type="ECO:0000313" key="5">
    <source>
        <dbReference type="Proteomes" id="UP000280759"/>
    </source>
</evidence>
<evidence type="ECO:0000256" key="1">
    <source>
        <dbReference type="ARBA" id="ARBA00022729"/>
    </source>
</evidence>
<protein>
    <submittedName>
        <fullName evidence="4">Putative amino-acid-binding protein YxeM</fullName>
    </submittedName>
</protein>
<reference evidence="4 5" key="1">
    <citation type="submission" date="2018-10" db="EMBL/GenBank/DDBJ databases">
        <authorList>
            <consortium name="Molecular Microbiology and Infection Unit (UMMI)"/>
            <person name="Machado M."/>
        </authorList>
    </citation>
    <scope>NUCLEOTIDE SEQUENCE [LARGE SCALE GENOMIC DNA]</scope>
    <source>
        <strain evidence="4">FMV2238.02</strain>
    </source>
</reference>
<keyword evidence="1 2" id="KW-0732">Signal</keyword>
<dbReference type="Gene3D" id="3.40.190.10">
    <property type="entry name" value="Periplasmic binding protein-like II"/>
    <property type="match status" value="2"/>
</dbReference>
<evidence type="ECO:0000313" key="4">
    <source>
        <dbReference type="EMBL" id="VDC41687.1"/>
    </source>
</evidence>
<evidence type="ECO:0000256" key="2">
    <source>
        <dbReference type="SAM" id="SignalP"/>
    </source>
</evidence>
<dbReference type="SUPFAM" id="SSF53850">
    <property type="entry name" value="Periplasmic binding protein-like II"/>
    <property type="match status" value="1"/>
</dbReference>
<organism evidence="4 5">
    <name type="scientific">Streptococcus canis</name>
    <dbReference type="NCBI Taxonomy" id="1329"/>
    <lineage>
        <taxon>Bacteria</taxon>
        <taxon>Bacillati</taxon>
        <taxon>Bacillota</taxon>
        <taxon>Bacilli</taxon>
        <taxon>Lactobacillales</taxon>
        <taxon>Streptococcaceae</taxon>
        <taxon>Streptococcus</taxon>
    </lineage>
</organism>
<accession>A0A3P5Y3A2</accession>
<feature type="domain" description="Solute-binding protein family 3/N-terminal" evidence="3">
    <location>
        <begin position="34"/>
        <end position="269"/>
    </location>
</feature>
<sequence precursor="true">MVSYSKLFRGLLIIGLSLTQLVFAQQAMADSKEEVIVATDAVTKPFTYKQGSQHTGYDIEVLKQIFKGSKTYRLTIKTVSFPSILSGIDSGRYHIAANDFGYSKQRAETYLFSKPISKSHYALASKPSRTYRSLADLSGKKTQGMAGANYMQVLEKWNQSHPDKKPIHLSYVSGSSPFTQRLQQVQEGQLDFVFYDAISLKTAIKEQGFSLKVNQLTKNVASDKDGLEYYLFAKDKKGKALQTFVNKGLAKLQKSGKLKTYSQDFFGEDFVSDLP</sequence>
<dbReference type="Pfam" id="PF00497">
    <property type="entry name" value="SBP_bac_3"/>
    <property type="match status" value="1"/>
</dbReference>
<dbReference type="PANTHER" id="PTHR35936">
    <property type="entry name" value="MEMBRANE-BOUND LYTIC MUREIN TRANSGLYCOSYLASE F"/>
    <property type="match status" value="1"/>
</dbReference>
<evidence type="ECO:0000259" key="3">
    <source>
        <dbReference type="SMART" id="SM00062"/>
    </source>
</evidence>
<dbReference type="SMART" id="SM00062">
    <property type="entry name" value="PBPb"/>
    <property type="match status" value="1"/>
</dbReference>
<dbReference type="EMBL" id="UXEP01000002">
    <property type="protein sequence ID" value="VDC41687.1"/>
    <property type="molecule type" value="Genomic_DNA"/>
</dbReference>
<dbReference type="RefSeq" id="WP_125073682.1">
    <property type="nucleotide sequence ID" value="NZ_UXEP01000002.1"/>
</dbReference>